<accession>A0A1B7LI70</accession>
<dbReference type="Proteomes" id="UP000078532">
    <property type="component" value="Unassembled WGS sequence"/>
</dbReference>
<dbReference type="AlphaFoldDB" id="A0A1B7LI70"/>
<comment type="caution">
    <text evidence="2">The sequence shown here is derived from an EMBL/GenBank/DDBJ whole genome shotgun (WGS) entry which is preliminary data.</text>
</comment>
<feature type="region of interest" description="Disordered" evidence="1">
    <location>
        <begin position="59"/>
        <end position="85"/>
    </location>
</feature>
<evidence type="ECO:0000256" key="1">
    <source>
        <dbReference type="SAM" id="MobiDB-lite"/>
    </source>
</evidence>
<dbReference type="EMBL" id="LYVF01000040">
    <property type="protein sequence ID" value="OAT86098.1"/>
    <property type="molecule type" value="Genomic_DNA"/>
</dbReference>
<name>A0A1B7LI70_9FIRM</name>
<sequence>MPPRTVIMTTSRRGFTGLDAAAEKDGVLTGYYSTITKLKKHLSYVLYPAVMYAQRPGTGRAGAATGFDASARHKKARGSKQLNKP</sequence>
<keyword evidence="3" id="KW-1185">Reference proteome</keyword>
<reference evidence="2 3" key="1">
    <citation type="submission" date="2016-04" db="EMBL/GenBank/DDBJ databases">
        <authorList>
            <person name="Evans L.H."/>
            <person name="Alamgir A."/>
            <person name="Owens N."/>
            <person name="Weber N.D."/>
            <person name="Virtaneva K."/>
            <person name="Barbian K."/>
            <person name="Babar A."/>
            <person name="Rosenke K."/>
        </authorList>
    </citation>
    <scope>NUCLEOTIDE SEQUENCE [LARGE SCALE GENOMIC DNA]</scope>
    <source>
        <strain evidence="2 3">LMa1</strain>
    </source>
</reference>
<evidence type="ECO:0000313" key="2">
    <source>
        <dbReference type="EMBL" id="OAT86098.1"/>
    </source>
</evidence>
<gene>
    <name evidence="2" type="ORF">A6M21_04045</name>
</gene>
<dbReference type="STRING" id="1838280.A6M21_04045"/>
<evidence type="ECO:0000313" key="3">
    <source>
        <dbReference type="Proteomes" id="UP000078532"/>
    </source>
</evidence>
<protein>
    <submittedName>
        <fullName evidence="2">Uncharacterized protein</fullName>
    </submittedName>
</protein>
<organism evidence="2 3">
    <name type="scientific">Desulfotomaculum copahuensis</name>
    <dbReference type="NCBI Taxonomy" id="1838280"/>
    <lineage>
        <taxon>Bacteria</taxon>
        <taxon>Bacillati</taxon>
        <taxon>Bacillota</taxon>
        <taxon>Clostridia</taxon>
        <taxon>Eubacteriales</taxon>
        <taxon>Desulfotomaculaceae</taxon>
        <taxon>Desulfotomaculum</taxon>
    </lineage>
</organism>
<proteinExistence type="predicted"/>